<gene>
    <name evidence="1" type="ORF">CLUMA_CG019861</name>
</gene>
<dbReference type="Proteomes" id="UP000183832">
    <property type="component" value="Unassembled WGS sequence"/>
</dbReference>
<dbReference type="AlphaFoldDB" id="A0A1J1J4Q2"/>
<reference evidence="1 2" key="1">
    <citation type="submission" date="2015-04" db="EMBL/GenBank/DDBJ databases">
        <authorList>
            <person name="Syromyatnikov M.Y."/>
            <person name="Popov V.N."/>
        </authorList>
    </citation>
    <scope>NUCLEOTIDE SEQUENCE [LARGE SCALE GENOMIC DNA]</scope>
</reference>
<keyword evidence="2" id="KW-1185">Reference proteome</keyword>
<protein>
    <submittedName>
        <fullName evidence="1">CLUMA_CG019861, isoform A</fullName>
    </submittedName>
</protein>
<accession>A0A1J1J4Q2</accession>
<name>A0A1J1J4Q2_9DIPT</name>
<organism evidence="1 2">
    <name type="scientific">Clunio marinus</name>
    <dbReference type="NCBI Taxonomy" id="568069"/>
    <lineage>
        <taxon>Eukaryota</taxon>
        <taxon>Metazoa</taxon>
        <taxon>Ecdysozoa</taxon>
        <taxon>Arthropoda</taxon>
        <taxon>Hexapoda</taxon>
        <taxon>Insecta</taxon>
        <taxon>Pterygota</taxon>
        <taxon>Neoptera</taxon>
        <taxon>Endopterygota</taxon>
        <taxon>Diptera</taxon>
        <taxon>Nematocera</taxon>
        <taxon>Chironomoidea</taxon>
        <taxon>Chironomidae</taxon>
        <taxon>Clunio</taxon>
    </lineage>
</organism>
<evidence type="ECO:0000313" key="1">
    <source>
        <dbReference type="EMBL" id="CRL06788.1"/>
    </source>
</evidence>
<evidence type="ECO:0000313" key="2">
    <source>
        <dbReference type="Proteomes" id="UP000183832"/>
    </source>
</evidence>
<proteinExistence type="predicted"/>
<dbReference type="EMBL" id="CVRI01000067">
    <property type="protein sequence ID" value="CRL06788.1"/>
    <property type="molecule type" value="Genomic_DNA"/>
</dbReference>
<sequence length="84" mass="10466">MKRNYMSLHERSKSKELRDYEENEIRSLDLRLFQKDDYEQLMEQLGNWRNKIWKVTSNYSRNPNKCSSFFMDEKLKTNMRKVQH</sequence>